<dbReference type="AlphaFoldDB" id="A0A9Y2NJE0"/>
<evidence type="ECO:0000313" key="3">
    <source>
        <dbReference type="Proteomes" id="UP001239397"/>
    </source>
</evidence>
<dbReference type="Proteomes" id="UP001239397">
    <property type="component" value="Chromosome"/>
</dbReference>
<feature type="region of interest" description="Disordered" evidence="1">
    <location>
        <begin position="1"/>
        <end position="37"/>
    </location>
</feature>
<feature type="compositionally biased region" description="Low complexity" evidence="1">
    <location>
        <begin position="1"/>
        <end position="16"/>
    </location>
</feature>
<dbReference type="KEGG" id="amog:QRX60_39180"/>
<gene>
    <name evidence="2" type="ORF">QRX60_39180</name>
</gene>
<sequence>MTATAPAPARAASWTAMIPMPPAAPRTSTDSPGAKWAWRRPKWATAPELPSVTASTADVAAGSGTSVSAGATACSA</sequence>
<name>A0A9Y2NJE0_9PSEU</name>
<evidence type="ECO:0000313" key="2">
    <source>
        <dbReference type="EMBL" id="WIY00030.1"/>
    </source>
</evidence>
<reference evidence="2 3" key="1">
    <citation type="submission" date="2023-06" db="EMBL/GenBank/DDBJ databases">
        <authorList>
            <person name="Oyuntsetseg B."/>
            <person name="Kim S.B."/>
        </authorList>
    </citation>
    <scope>NUCLEOTIDE SEQUENCE [LARGE SCALE GENOMIC DNA]</scope>
    <source>
        <strain evidence="2 3">4-36</strain>
    </source>
</reference>
<dbReference type="EMBL" id="CP127295">
    <property type="protein sequence ID" value="WIY00030.1"/>
    <property type="molecule type" value="Genomic_DNA"/>
</dbReference>
<protein>
    <submittedName>
        <fullName evidence="2">Uncharacterized protein</fullName>
    </submittedName>
</protein>
<proteinExistence type="predicted"/>
<evidence type="ECO:0000256" key="1">
    <source>
        <dbReference type="SAM" id="MobiDB-lite"/>
    </source>
</evidence>
<organism evidence="2 3">
    <name type="scientific">Amycolatopsis mongoliensis</name>
    <dbReference type="NCBI Taxonomy" id="715475"/>
    <lineage>
        <taxon>Bacteria</taxon>
        <taxon>Bacillati</taxon>
        <taxon>Actinomycetota</taxon>
        <taxon>Actinomycetes</taxon>
        <taxon>Pseudonocardiales</taxon>
        <taxon>Pseudonocardiaceae</taxon>
        <taxon>Amycolatopsis</taxon>
    </lineage>
</organism>
<keyword evidence="3" id="KW-1185">Reference proteome</keyword>
<accession>A0A9Y2NJE0</accession>